<dbReference type="AlphaFoldDB" id="A0AAV7QES5"/>
<sequence length="94" mass="10112">MFSSAVTLSPSSTDAPVDSPPDTAMERILKEISAVGRRVEAMDSKITDLSADSKSIRADIAGFQDIVTDLDHGLHTIESKVAGLPDNESELHFR</sequence>
<organism evidence="2 3">
    <name type="scientific">Pleurodeles waltl</name>
    <name type="common">Iberian ribbed newt</name>
    <dbReference type="NCBI Taxonomy" id="8319"/>
    <lineage>
        <taxon>Eukaryota</taxon>
        <taxon>Metazoa</taxon>
        <taxon>Chordata</taxon>
        <taxon>Craniata</taxon>
        <taxon>Vertebrata</taxon>
        <taxon>Euteleostomi</taxon>
        <taxon>Amphibia</taxon>
        <taxon>Batrachia</taxon>
        <taxon>Caudata</taxon>
        <taxon>Salamandroidea</taxon>
        <taxon>Salamandridae</taxon>
        <taxon>Pleurodelinae</taxon>
        <taxon>Pleurodeles</taxon>
    </lineage>
</organism>
<evidence type="ECO:0000256" key="1">
    <source>
        <dbReference type="SAM" id="MobiDB-lite"/>
    </source>
</evidence>
<reference evidence="2" key="1">
    <citation type="journal article" date="2022" name="bioRxiv">
        <title>Sequencing and chromosome-scale assembly of the giantPleurodeles waltlgenome.</title>
        <authorList>
            <person name="Brown T."/>
            <person name="Elewa A."/>
            <person name="Iarovenko S."/>
            <person name="Subramanian E."/>
            <person name="Araus A.J."/>
            <person name="Petzold A."/>
            <person name="Susuki M."/>
            <person name="Suzuki K.-i.T."/>
            <person name="Hayashi T."/>
            <person name="Toyoda A."/>
            <person name="Oliveira C."/>
            <person name="Osipova E."/>
            <person name="Leigh N.D."/>
            <person name="Simon A."/>
            <person name="Yun M.H."/>
        </authorList>
    </citation>
    <scope>NUCLEOTIDE SEQUENCE</scope>
    <source>
        <strain evidence="2">20211129_DDA</strain>
        <tissue evidence="2">Liver</tissue>
    </source>
</reference>
<evidence type="ECO:0000313" key="3">
    <source>
        <dbReference type="Proteomes" id="UP001066276"/>
    </source>
</evidence>
<keyword evidence="3" id="KW-1185">Reference proteome</keyword>
<evidence type="ECO:0000313" key="2">
    <source>
        <dbReference type="EMBL" id="KAJ1138615.1"/>
    </source>
</evidence>
<protein>
    <submittedName>
        <fullName evidence="2">Uncharacterized protein</fullName>
    </submittedName>
</protein>
<feature type="region of interest" description="Disordered" evidence="1">
    <location>
        <begin position="1"/>
        <end position="23"/>
    </location>
</feature>
<accession>A0AAV7QES5</accession>
<dbReference type="Gene3D" id="1.20.5.340">
    <property type="match status" value="1"/>
</dbReference>
<name>A0AAV7QES5_PLEWA</name>
<comment type="caution">
    <text evidence="2">The sequence shown here is derived from an EMBL/GenBank/DDBJ whole genome shotgun (WGS) entry which is preliminary data.</text>
</comment>
<dbReference type="EMBL" id="JANPWB010000010">
    <property type="protein sequence ID" value="KAJ1138615.1"/>
    <property type="molecule type" value="Genomic_DNA"/>
</dbReference>
<gene>
    <name evidence="2" type="ORF">NDU88_004996</name>
</gene>
<feature type="compositionally biased region" description="Polar residues" evidence="1">
    <location>
        <begin position="1"/>
        <end position="14"/>
    </location>
</feature>
<dbReference type="Proteomes" id="UP001066276">
    <property type="component" value="Chromosome 6"/>
</dbReference>
<proteinExistence type="predicted"/>